<dbReference type="GO" id="GO:0005886">
    <property type="term" value="C:plasma membrane"/>
    <property type="evidence" value="ECO:0007669"/>
    <property type="project" value="UniProtKB-SubCell"/>
</dbReference>
<comment type="caution">
    <text evidence="9">The sequence shown here is derived from an EMBL/GenBank/DDBJ whole genome shotgun (WGS) entry which is preliminary data.</text>
</comment>
<keyword evidence="4" id="KW-1003">Cell membrane</keyword>
<keyword evidence="5 8" id="KW-0812">Transmembrane</keyword>
<sequence length="310" mass="33127">MLGFAIVLSFLLVGVILQRVPALPISTARWLTRYVLNVAVPAMVLLHLAQLTVDATIWVPVLTPWAMLISSMLMVFLLTKWFGWSRQVMGALLIVVPLGNTSFLGFPIISSFYGNEGLAYAVLYDQFGSFIGLAVIATTLAAIFGRPLNGAGMTPSARGIALKILTFPPFIALVLALLVLASEVTYPVWFASALAILGMTLVPAVMVAVGLQLRLRVPREDVGPFVASLLLKLVILPALAFVTMWGLGLDGLAVKVSLLEAAMPPMITAGAIAIAAGLRTTLVAAIIGYGVLLSVLTLPVWYWLIELVFN</sequence>
<keyword evidence="7 8" id="KW-0472">Membrane</keyword>
<evidence type="ECO:0000256" key="4">
    <source>
        <dbReference type="ARBA" id="ARBA00022475"/>
    </source>
</evidence>
<reference evidence="9 10" key="1">
    <citation type="journal article" date="2011" name="Front. Microbiol.">
        <title>Genomic signatures of strain selection and enhancement in Bacillus atrophaeus var. globigii, a historical biowarfare simulant.</title>
        <authorList>
            <person name="Gibbons H.S."/>
            <person name="Broomall S.M."/>
            <person name="McNew L.A."/>
            <person name="Daligault H."/>
            <person name="Chapman C."/>
            <person name="Bruce D."/>
            <person name="Karavis M."/>
            <person name="Krepps M."/>
            <person name="McGregor P.A."/>
            <person name="Hong C."/>
            <person name="Park K.H."/>
            <person name="Akmal A."/>
            <person name="Feldman A."/>
            <person name="Lin J.S."/>
            <person name="Chang W.E."/>
            <person name="Higgs B.W."/>
            <person name="Demirev P."/>
            <person name="Lindquist J."/>
            <person name="Liem A."/>
            <person name="Fochler E."/>
            <person name="Read T.D."/>
            <person name="Tapia R."/>
            <person name="Johnson S."/>
            <person name="Bishop-Lilly K.A."/>
            <person name="Detter C."/>
            <person name="Han C."/>
            <person name="Sozhamannan S."/>
            <person name="Rosenzweig C.N."/>
            <person name="Skowronski E.W."/>
        </authorList>
    </citation>
    <scope>NUCLEOTIDE SEQUENCE [LARGE SCALE GENOMIC DNA]</scope>
    <source>
        <strain evidence="9 10">Y4G10-17</strain>
    </source>
</reference>
<feature type="transmembrane region" description="Helical" evidence="8">
    <location>
        <begin position="57"/>
        <end position="78"/>
    </location>
</feature>
<evidence type="ECO:0000313" key="9">
    <source>
        <dbReference type="EMBL" id="RUO33951.1"/>
    </source>
</evidence>
<comment type="similarity">
    <text evidence="2">Belongs to the auxin efflux carrier (TC 2.A.69) family.</text>
</comment>
<evidence type="ECO:0000256" key="1">
    <source>
        <dbReference type="ARBA" id="ARBA00004651"/>
    </source>
</evidence>
<feature type="transmembrane region" description="Helical" evidence="8">
    <location>
        <begin position="252"/>
        <end position="275"/>
    </location>
</feature>
<evidence type="ECO:0008006" key="11">
    <source>
        <dbReference type="Google" id="ProtNLM"/>
    </source>
</evidence>
<evidence type="ECO:0000256" key="6">
    <source>
        <dbReference type="ARBA" id="ARBA00022989"/>
    </source>
</evidence>
<feature type="transmembrane region" description="Helical" evidence="8">
    <location>
        <begin position="282"/>
        <end position="304"/>
    </location>
</feature>
<keyword evidence="6 8" id="KW-1133">Transmembrane helix</keyword>
<evidence type="ECO:0000256" key="3">
    <source>
        <dbReference type="ARBA" id="ARBA00022448"/>
    </source>
</evidence>
<dbReference type="Gene3D" id="1.20.1530.20">
    <property type="match status" value="1"/>
</dbReference>
<dbReference type="InterPro" id="IPR004776">
    <property type="entry name" value="Mem_transp_PIN-like"/>
</dbReference>
<evidence type="ECO:0000256" key="7">
    <source>
        <dbReference type="ARBA" id="ARBA00023136"/>
    </source>
</evidence>
<evidence type="ECO:0000256" key="2">
    <source>
        <dbReference type="ARBA" id="ARBA00010145"/>
    </source>
</evidence>
<feature type="transmembrane region" description="Helical" evidence="8">
    <location>
        <begin position="129"/>
        <end position="148"/>
    </location>
</feature>
<dbReference type="Pfam" id="PF03547">
    <property type="entry name" value="Mem_trans"/>
    <property type="match status" value="1"/>
</dbReference>
<feature type="transmembrane region" description="Helical" evidence="8">
    <location>
        <begin position="160"/>
        <end position="182"/>
    </location>
</feature>
<evidence type="ECO:0000256" key="8">
    <source>
        <dbReference type="SAM" id="Phobius"/>
    </source>
</evidence>
<dbReference type="EMBL" id="PIPO01000002">
    <property type="protein sequence ID" value="RUO33951.1"/>
    <property type="molecule type" value="Genomic_DNA"/>
</dbReference>
<evidence type="ECO:0000256" key="5">
    <source>
        <dbReference type="ARBA" id="ARBA00022692"/>
    </source>
</evidence>
<dbReference type="RefSeq" id="WP_126798510.1">
    <property type="nucleotide sequence ID" value="NZ_PIPO01000002.1"/>
</dbReference>
<feature type="transmembrane region" description="Helical" evidence="8">
    <location>
        <begin position="90"/>
        <end position="109"/>
    </location>
</feature>
<dbReference type="AlphaFoldDB" id="A0A432WJP3"/>
<feature type="transmembrane region" description="Helical" evidence="8">
    <location>
        <begin position="225"/>
        <end position="246"/>
    </location>
</feature>
<evidence type="ECO:0000313" key="10">
    <source>
        <dbReference type="Proteomes" id="UP000287823"/>
    </source>
</evidence>
<protein>
    <recommendedName>
        <fullName evidence="11">AEC family transporter</fullName>
    </recommendedName>
</protein>
<dbReference type="PANTHER" id="PTHR36838">
    <property type="entry name" value="AUXIN EFFLUX CARRIER FAMILY PROTEIN"/>
    <property type="match status" value="1"/>
</dbReference>
<accession>A0A432WJP3</accession>
<organism evidence="9 10">
    <name type="scientific">Aliidiomarina soli</name>
    <dbReference type="NCBI Taxonomy" id="1928574"/>
    <lineage>
        <taxon>Bacteria</taxon>
        <taxon>Pseudomonadati</taxon>
        <taxon>Pseudomonadota</taxon>
        <taxon>Gammaproteobacteria</taxon>
        <taxon>Alteromonadales</taxon>
        <taxon>Idiomarinaceae</taxon>
        <taxon>Aliidiomarina</taxon>
    </lineage>
</organism>
<proteinExistence type="inferred from homology"/>
<comment type="subcellular location">
    <subcellularLocation>
        <location evidence="1">Cell membrane</location>
        <topology evidence="1">Multi-pass membrane protein</topology>
    </subcellularLocation>
</comment>
<dbReference type="InterPro" id="IPR038770">
    <property type="entry name" value="Na+/solute_symporter_sf"/>
</dbReference>
<keyword evidence="3" id="KW-0813">Transport</keyword>
<gene>
    <name evidence="9" type="ORF">CWE14_05735</name>
</gene>
<dbReference type="GO" id="GO:0055085">
    <property type="term" value="P:transmembrane transport"/>
    <property type="evidence" value="ECO:0007669"/>
    <property type="project" value="InterPro"/>
</dbReference>
<dbReference type="PANTHER" id="PTHR36838:SF1">
    <property type="entry name" value="SLR1864 PROTEIN"/>
    <property type="match status" value="1"/>
</dbReference>
<dbReference type="Proteomes" id="UP000287823">
    <property type="component" value="Unassembled WGS sequence"/>
</dbReference>
<keyword evidence="10" id="KW-1185">Reference proteome</keyword>
<feature type="transmembrane region" description="Helical" evidence="8">
    <location>
        <begin position="188"/>
        <end position="213"/>
    </location>
</feature>
<name>A0A432WJP3_9GAMM</name>